<proteinExistence type="predicted"/>
<keyword evidence="3" id="KW-1185">Reference proteome</keyword>
<accession>A0A4D7BI59</accession>
<evidence type="ECO:0000259" key="1">
    <source>
        <dbReference type="Pfam" id="PF09084"/>
    </source>
</evidence>
<feature type="domain" description="SsuA/THI5-like" evidence="1">
    <location>
        <begin position="70"/>
        <end position="125"/>
    </location>
</feature>
<evidence type="ECO:0000313" key="3">
    <source>
        <dbReference type="Proteomes" id="UP000298781"/>
    </source>
</evidence>
<dbReference type="Gene3D" id="3.40.190.10">
    <property type="entry name" value="Periplasmic binding protein-like II"/>
    <property type="match status" value="1"/>
</dbReference>
<name>A0A4D7BI59_9HYPH</name>
<dbReference type="AlphaFoldDB" id="A0A4D7BI59"/>
<dbReference type="Pfam" id="PF09084">
    <property type="entry name" value="NMT1"/>
    <property type="match status" value="1"/>
</dbReference>
<protein>
    <submittedName>
        <fullName evidence="2">ABC transporter substrate-binding protein</fullName>
    </submittedName>
</protein>
<gene>
    <name evidence="2" type="ORF">E8M01_26695</name>
</gene>
<reference evidence="2 3" key="1">
    <citation type="submission" date="2019-04" db="EMBL/GenBank/DDBJ databases">
        <title>Phreatobacter aquaticus sp. nov.</title>
        <authorList>
            <person name="Choi A."/>
        </authorList>
    </citation>
    <scope>NUCLEOTIDE SEQUENCE [LARGE SCALE GENOMIC DNA]</scope>
    <source>
        <strain evidence="2 3">KCTC 52518</strain>
    </source>
</reference>
<dbReference type="OrthoDB" id="5372616at2"/>
<dbReference type="InterPro" id="IPR006311">
    <property type="entry name" value="TAT_signal"/>
</dbReference>
<dbReference type="Proteomes" id="UP000298781">
    <property type="component" value="Chromosome"/>
</dbReference>
<evidence type="ECO:0000313" key="2">
    <source>
        <dbReference type="EMBL" id="QCI67497.1"/>
    </source>
</evidence>
<sequence>MSKPEPDRPHAPAPSRRDLLRSSAAVLTGLGGSLAGLGLGGGLAAVGPADAQGLTTLKVQYDWLMSNGQIGDVVAAKKGFFAEEGLNVSFVPGGPNAQTVPPVLTGQALVGQLSGTSQALMAYGAGRSRCSPAVINIHPMPSSRCRARRSAFPPISSARPWRFSRPAGSSWT</sequence>
<dbReference type="InterPro" id="IPR015168">
    <property type="entry name" value="SsuA/THI5"/>
</dbReference>
<organism evidence="2 3">
    <name type="scientific">Phreatobacter stygius</name>
    <dbReference type="NCBI Taxonomy" id="1940610"/>
    <lineage>
        <taxon>Bacteria</taxon>
        <taxon>Pseudomonadati</taxon>
        <taxon>Pseudomonadota</taxon>
        <taxon>Alphaproteobacteria</taxon>
        <taxon>Hyphomicrobiales</taxon>
        <taxon>Phreatobacteraceae</taxon>
        <taxon>Phreatobacter</taxon>
    </lineage>
</organism>
<dbReference type="KEGG" id="pstg:E8M01_26695"/>
<dbReference type="EMBL" id="CP039690">
    <property type="protein sequence ID" value="QCI67497.1"/>
    <property type="molecule type" value="Genomic_DNA"/>
</dbReference>
<dbReference type="PROSITE" id="PS51318">
    <property type="entry name" value="TAT"/>
    <property type="match status" value="1"/>
</dbReference>